<protein>
    <submittedName>
        <fullName evidence="2">Uncharacterized protein</fullName>
    </submittedName>
</protein>
<keyword evidence="3" id="KW-1185">Reference proteome</keyword>
<dbReference type="InParanoid" id="A0A0C3ER63"/>
<evidence type="ECO:0000313" key="2">
    <source>
        <dbReference type="EMBL" id="KIM75070.1"/>
    </source>
</evidence>
<feature type="region of interest" description="Disordered" evidence="1">
    <location>
        <begin position="82"/>
        <end position="115"/>
    </location>
</feature>
<dbReference type="AlphaFoldDB" id="A0A0C3ER63"/>
<gene>
    <name evidence="2" type="ORF">PILCRDRAFT_687338</name>
</gene>
<accession>A0A0C3ER63</accession>
<evidence type="ECO:0000256" key="1">
    <source>
        <dbReference type="SAM" id="MobiDB-lite"/>
    </source>
</evidence>
<reference evidence="2 3" key="1">
    <citation type="submission" date="2014-04" db="EMBL/GenBank/DDBJ databases">
        <authorList>
            <consortium name="DOE Joint Genome Institute"/>
            <person name="Kuo A."/>
            <person name="Tarkka M."/>
            <person name="Buscot F."/>
            <person name="Kohler A."/>
            <person name="Nagy L.G."/>
            <person name="Floudas D."/>
            <person name="Copeland A."/>
            <person name="Barry K.W."/>
            <person name="Cichocki N."/>
            <person name="Veneault-Fourrey C."/>
            <person name="LaButti K."/>
            <person name="Lindquist E.A."/>
            <person name="Lipzen A."/>
            <person name="Lundell T."/>
            <person name="Morin E."/>
            <person name="Murat C."/>
            <person name="Sun H."/>
            <person name="Tunlid A."/>
            <person name="Henrissat B."/>
            <person name="Grigoriev I.V."/>
            <person name="Hibbett D.S."/>
            <person name="Martin F."/>
            <person name="Nordberg H.P."/>
            <person name="Cantor M.N."/>
            <person name="Hua S.X."/>
        </authorList>
    </citation>
    <scope>NUCLEOTIDE SEQUENCE [LARGE SCALE GENOMIC DNA]</scope>
    <source>
        <strain evidence="2 3">F 1598</strain>
    </source>
</reference>
<evidence type="ECO:0000313" key="3">
    <source>
        <dbReference type="Proteomes" id="UP000054166"/>
    </source>
</evidence>
<proteinExistence type="predicted"/>
<name>A0A0C3ER63_PILCF</name>
<dbReference type="Proteomes" id="UP000054166">
    <property type="component" value="Unassembled WGS sequence"/>
</dbReference>
<sequence>MVISSALALKRVDLHLSSLAVGITQTNTSIIDGQCPEVTQVLCPRRHNQNLYDYVTTPSYSSHSLLSNRSISFRCDCCPPMQQSCSSPRGQRARGRFVEPPLHRRLPTLQVTPTS</sequence>
<reference evidence="3" key="2">
    <citation type="submission" date="2015-01" db="EMBL/GenBank/DDBJ databases">
        <title>Evolutionary Origins and Diversification of the Mycorrhizal Mutualists.</title>
        <authorList>
            <consortium name="DOE Joint Genome Institute"/>
            <consortium name="Mycorrhizal Genomics Consortium"/>
            <person name="Kohler A."/>
            <person name="Kuo A."/>
            <person name="Nagy L.G."/>
            <person name="Floudas D."/>
            <person name="Copeland A."/>
            <person name="Barry K.W."/>
            <person name="Cichocki N."/>
            <person name="Veneault-Fourrey C."/>
            <person name="LaButti K."/>
            <person name="Lindquist E.A."/>
            <person name="Lipzen A."/>
            <person name="Lundell T."/>
            <person name="Morin E."/>
            <person name="Murat C."/>
            <person name="Riley R."/>
            <person name="Ohm R."/>
            <person name="Sun H."/>
            <person name="Tunlid A."/>
            <person name="Henrissat B."/>
            <person name="Grigoriev I.V."/>
            <person name="Hibbett D.S."/>
            <person name="Martin F."/>
        </authorList>
    </citation>
    <scope>NUCLEOTIDE SEQUENCE [LARGE SCALE GENOMIC DNA]</scope>
    <source>
        <strain evidence="3">F 1598</strain>
    </source>
</reference>
<organism evidence="2 3">
    <name type="scientific">Piloderma croceum (strain F 1598)</name>
    <dbReference type="NCBI Taxonomy" id="765440"/>
    <lineage>
        <taxon>Eukaryota</taxon>
        <taxon>Fungi</taxon>
        <taxon>Dikarya</taxon>
        <taxon>Basidiomycota</taxon>
        <taxon>Agaricomycotina</taxon>
        <taxon>Agaricomycetes</taxon>
        <taxon>Agaricomycetidae</taxon>
        <taxon>Atheliales</taxon>
        <taxon>Atheliaceae</taxon>
        <taxon>Piloderma</taxon>
    </lineage>
</organism>
<dbReference type="EMBL" id="KN833051">
    <property type="protein sequence ID" value="KIM75070.1"/>
    <property type="molecule type" value="Genomic_DNA"/>
</dbReference>
<dbReference type="HOGENOM" id="CLU_2109925_0_0_1"/>